<gene>
    <name evidence="1" type="ORF">QBC47DRAFT_375240</name>
</gene>
<comment type="caution">
    <text evidence="1">The sequence shown here is derived from an EMBL/GenBank/DDBJ whole genome shotgun (WGS) entry which is preliminary data.</text>
</comment>
<reference evidence="1" key="1">
    <citation type="submission" date="2023-06" db="EMBL/GenBank/DDBJ databases">
        <title>Genome-scale phylogeny and comparative genomics of the fungal order Sordariales.</title>
        <authorList>
            <consortium name="Lawrence Berkeley National Laboratory"/>
            <person name="Hensen N."/>
            <person name="Bonometti L."/>
            <person name="Westerberg I."/>
            <person name="Brannstrom I.O."/>
            <person name="Guillou S."/>
            <person name="Cros-Aarteil S."/>
            <person name="Calhoun S."/>
            <person name="Haridas S."/>
            <person name="Kuo A."/>
            <person name="Mondo S."/>
            <person name="Pangilinan J."/>
            <person name="Riley R."/>
            <person name="Labutti K."/>
            <person name="Andreopoulos B."/>
            <person name="Lipzen A."/>
            <person name="Chen C."/>
            <person name="Yanf M."/>
            <person name="Daum C."/>
            <person name="Ng V."/>
            <person name="Clum A."/>
            <person name="Steindorff A."/>
            <person name="Ohm R."/>
            <person name="Martin F."/>
            <person name="Silar P."/>
            <person name="Natvig D."/>
            <person name="Lalanne C."/>
            <person name="Gautier V."/>
            <person name="Ament-Velasquez S.L."/>
            <person name="Kruys A."/>
            <person name="Hutchinson M.I."/>
            <person name="Powell A.J."/>
            <person name="Barry K."/>
            <person name="Miller A.N."/>
            <person name="Grigoriev I.V."/>
            <person name="Debuchy R."/>
            <person name="Gladieux P."/>
            <person name="Thoren M.H."/>
            <person name="Johannesson H."/>
        </authorList>
    </citation>
    <scope>NUCLEOTIDE SEQUENCE</scope>
    <source>
        <strain evidence="1">PSN4</strain>
    </source>
</reference>
<dbReference type="Proteomes" id="UP001239445">
    <property type="component" value="Unassembled WGS sequence"/>
</dbReference>
<dbReference type="Gene3D" id="3.30.530.20">
    <property type="match status" value="1"/>
</dbReference>
<dbReference type="EMBL" id="MU839829">
    <property type="protein sequence ID" value="KAK1758613.1"/>
    <property type="molecule type" value="Genomic_DNA"/>
</dbReference>
<protein>
    <recommendedName>
        <fullName evidence="3">SRPBCC family protein</fullName>
    </recommendedName>
</protein>
<evidence type="ECO:0008006" key="3">
    <source>
        <dbReference type="Google" id="ProtNLM"/>
    </source>
</evidence>
<dbReference type="AlphaFoldDB" id="A0AAJ0BJZ9"/>
<evidence type="ECO:0000313" key="2">
    <source>
        <dbReference type="Proteomes" id="UP001239445"/>
    </source>
</evidence>
<proteinExistence type="predicted"/>
<evidence type="ECO:0000313" key="1">
    <source>
        <dbReference type="EMBL" id="KAK1758613.1"/>
    </source>
</evidence>
<sequence length="224" mass="24665">MEGETFVSKKTTYSSNPIATPTYGVDGALLGTWSLDCAERFAAPPAVCLEVIRDAGSYGKWNAFCRRMSISKQPDPIPPTLGGFDGSGGEDDQVLLHLGTEFSMDAYINFEDPAGSPRPTALVVSVLEPIREGEGEGERIVGWRIAWRTRPTMFLPSFMLHSERVQEFVDDGRGGTRYTCWETFHGVLAQTTRVVVGKKLLRAIDRWTADLGERALHLHSGGRS</sequence>
<dbReference type="CDD" id="cd07822">
    <property type="entry name" value="SRPBCC_4"/>
    <property type="match status" value="1"/>
</dbReference>
<organism evidence="1 2">
    <name type="scientific">Echria macrotheca</name>
    <dbReference type="NCBI Taxonomy" id="438768"/>
    <lineage>
        <taxon>Eukaryota</taxon>
        <taxon>Fungi</taxon>
        <taxon>Dikarya</taxon>
        <taxon>Ascomycota</taxon>
        <taxon>Pezizomycotina</taxon>
        <taxon>Sordariomycetes</taxon>
        <taxon>Sordariomycetidae</taxon>
        <taxon>Sordariales</taxon>
        <taxon>Schizotheciaceae</taxon>
        <taxon>Echria</taxon>
    </lineage>
</organism>
<dbReference type="InterPro" id="IPR023393">
    <property type="entry name" value="START-like_dom_sf"/>
</dbReference>
<accession>A0AAJ0BJZ9</accession>
<dbReference type="SUPFAM" id="SSF55961">
    <property type="entry name" value="Bet v1-like"/>
    <property type="match status" value="1"/>
</dbReference>
<keyword evidence="2" id="KW-1185">Reference proteome</keyword>
<name>A0AAJ0BJZ9_9PEZI</name>